<dbReference type="AlphaFoldDB" id="A0A2D6YLD3"/>
<dbReference type="Proteomes" id="UP000226525">
    <property type="component" value="Unassembled WGS sequence"/>
</dbReference>
<protein>
    <recommendedName>
        <fullName evidence="4">Outer membrane protein beta-barrel domain-containing protein</fullName>
    </recommendedName>
</protein>
<keyword evidence="1" id="KW-0732">Signal</keyword>
<gene>
    <name evidence="2" type="ORF">CMN54_11320</name>
</gene>
<sequence>MKYTFGTLLLASALILVATDHAWSDSLWRYGYSTQELRSNEGYNKYLNDRYGAEGIRLNGYLLGVNFVRTSGVGIGLEYSSTSGRIHYQTLNGDKQENTLDLQTLLLLLSSYRGDWEWSVGGGVNNLSRTFYGYRSSYITTENINDQLGTRTSKTLGTMGILQGLYHIFNSRLQWSVGARYIIAQNEIASSDIRPGHNAKSIQETQNFDLGGLALLTTLTYRF</sequence>
<evidence type="ECO:0000256" key="1">
    <source>
        <dbReference type="SAM" id="SignalP"/>
    </source>
</evidence>
<reference evidence="3" key="1">
    <citation type="submission" date="2017-09" db="EMBL/GenBank/DDBJ databases">
        <title>The Reconstruction of 2,631 Draft Metagenome-Assembled Genomes from the Global Oceans.</title>
        <authorList>
            <person name="Tully B.J."/>
            <person name="Graham E.D."/>
            <person name="Heidelberg J.F."/>
        </authorList>
    </citation>
    <scope>NUCLEOTIDE SEQUENCE [LARGE SCALE GENOMIC DNA]</scope>
</reference>
<evidence type="ECO:0000313" key="3">
    <source>
        <dbReference type="Proteomes" id="UP000226525"/>
    </source>
</evidence>
<comment type="caution">
    <text evidence="2">The sequence shown here is derived from an EMBL/GenBank/DDBJ whole genome shotgun (WGS) entry which is preliminary data.</text>
</comment>
<evidence type="ECO:0008006" key="4">
    <source>
        <dbReference type="Google" id="ProtNLM"/>
    </source>
</evidence>
<organism evidence="2 3">
    <name type="scientific">SAR324 cluster bacterium</name>
    <dbReference type="NCBI Taxonomy" id="2024889"/>
    <lineage>
        <taxon>Bacteria</taxon>
        <taxon>Deltaproteobacteria</taxon>
        <taxon>SAR324 cluster</taxon>
    </lineage>
</organism>
<proteinExistence type="predicted"/>
<evidence type="ECO:0000313" key="2">
    <source>
        <dbReference type="EMBL" id="MAH64011.1"/>
    </source>
</evidence>
<accession>A0A2D6YLD3</accession>
<feature type="chain" id="PRO_5014952288" description="Outer membrane protein beta-barrel domain-containing protein" evidence="1">
    <location>
        <begin position="23"/>
        <end position="223"/>
    </location>
</feature>
<feature type="signal peptide" evidence="1">
    <location>
        <begin position="1"/>
        <end position="22"/>
    </location>
</feature>
<dbReference type="EMBL" id="NZEX01000127">
    <property type="protein sequence ID" value="MAH64011.1"/>
    <property type="molecule type" value="Genomic_DNA"/>
</dbReference>
<name>A0A2D6YLD3_9DELT</name>